<dbReference type="CDD" id="cd01009">
    <property type="entry name" value="PBP2_YfhD_N"/>
    <property type="match status" value="2"/>
</dbReference>
<evidence type="ECO:0000256" key="2">
    <source>
        <dbReference type="ARBA" id="ARBA00010333"/>
    </source>
</evidence>
<dbReference type="GO" id="GO:0009279">
    <property type="term" value="C:cell outer membrane"/>
    <property type="evidence" value="ECO:0007669"/>
    <property type="project" value="UniProtKB-SubCell"/>
</dbReference>
<dbReference type="OrthoDB" id="9815002at2"/>
<dbReference type="InterPro" id="IPR001638">
    <property type="entry name" value="Solute-binding_3/MltF_N"/>
</dbReference>
<organism evidence="8 11">
    <name type="scientific">Microbulbifer hydrolyticus</name>
    <dbReference type="NCBI Taxonomy" id="48074"/>
    <lineage>
        <taxon>Bacteria</taxon>
        <taxon>Pseudomonadati</taxon>
        <taxon>Pseudomonadota</taxon>
        <taxon>Gammaproteobacteria</taxon>
        <taxon>Cellvibrionales</taxon>
        <taxon>Microbulbiferaceae</taxon>
        <taxon>Microbulbifer</taxon>
    </lineage>
</organism>
<evidence type="ECO:0000256" key="3">
    <source>
        <dbReference type="ARBA" id="ARBA00022729"/>
    </source>
</evidence>
<protein>
    <submittedName>
        <fullName evidence="8">Membrane-bound lytic murein transglycosylase F</fullName>
    </submittedName>
    <submittedName>
        <fullName evidence="9">Transporter substrate-binding domain-containing protein</fullName>
    </submittedName>
</protein>
<dbReference type="Pfam" id="PF00497">
    <property type="entry name" value="SBP_bac_3"/>
    <property type="match status" value="2"/>
</dbReference>
<evidence type="ECO:0000256" key="6">
    <source>
        <dbReference type="SAM" id="SignalP"/>
    </source>
</evidence>
<proteinExistence type="inferred from homology"/>
<dbReference type="CDD" id="cd13403">
    <property type="entry name" value="MLTF-like"/>
    <property type="match status" value="1"/>
</dbReference>
<feature type="chain" id="PRO_5043602118" evidence="6">
    <location>
        <begin position="26"/>
        <end position="794"/>
    </location>
</feature>
<evidence type="ECO:0000259" key="7">
    <source>
        <dbReference type="SMART" id="SM00062"/>
    </source>
</evidence>
<dbReference type="EMBL" id="CP047491">
    <property type="protein sequence ID" value="QHQ38328.1"/>
    <property type="molecule type" value="Genomic_DNA"/>
</dbReference>
<dbReference type="PANTHER" id="PTHR35936:SF32">
    <property type="entry name" value="MEMBRANE-BOUND LYTIC MUREIN TRANSGLYCOSYLASE F"/>
    <property type="match status" value="1"/>
</dbReference>
<dbReference type="PANTHER" id="PTHR35936">
    <property type="entry name" value="MEMBRANE-BOUND LYTIC MUREIN TRANSGLYCOSYLASE F"/>
    <property type="match status" value="1"/>
</dbReference>
<dbReference type="InterPro" id="IPR008258">
    <property type="entry name" value="Transglycosylase_SLT_dom_1"/>
</dbReference>
<evidence type="ECO:0000256" key="4">
    <source>
        <dbReference type="ARBA" id="ARBA00023237"/>
    </source>
</evidence>
<evidence type="ECO:0000256" key="5">
    <source>
        <dbReference type="SAM" id="MobiDB-lite"/>
    </source>
</evidence>
<dbReference type="SMART" id="SM00062">
    <property type="entry name" value="PBPb"/>
    <property type="match status" value="2"/>
</dbReference>
<dbReference type="Proteomes" id="UP000464675">
    <property type="component" value="Chromosome"/>
</dbReference>
<dbReference type="PROSITE" id="PS51257">
    <property type="entry name" value="PROKAR_LIPOPROTEIN"/>
    <property type="match status" value="1"/>
</dbReference>
<dbReference type="Gene3D" id="1.10.530.10">
    <property type="match status" value="1"/>
</dbReference>
<feature type="region of interest" description="Disordered" evidence="5">
    <location>
        <begin position="25"/>
        <end position="95"/>
    </location>
</feature>
<dbReference type="InterPro" id="IPR023346">
    <property type="entry name" value="Lysozyme-like_dom_sf"/>
</dbReference>
<dbReference type="Proteomes" id="UP000563601">
    <property type="component" value="Unassembled WGS sequence"/>
</dbReference>
<gene>
    <name evidence="9" type="ORF">GTQ55_04525</name>
    <name evidence="8" type="ORF">HNQ53_003124</name>
</gene>
<reference evidence="9 10" key="1">
    <citation type="submission" date="2020-01" db="EMBL/GenBank/DDBJ databases">
        <title>The possibility of degradation of plastic by Microbulbifer hydrolyticus IRE-31.</title>
        <authorList>
            <person name="Liu L."/>
        </authorList>
    </citation>
    <scope>NUCLEOTIDE SEQUENCE [LARGE SCALE GENOMIC DNA]</scope>
    <source>
        <strain evidence="9 10">IRE-31</strain>
    </source>
</reference>
<evidence type="ECO:0000313" key="8">
    <source>
        <dbReference type="EMBL" id="MBB5212883.1"/>
    </source>
</evidence>
<dbReference type="SUPFAM" id="SSF53955">
    <property type="entry name" value="Lysozyme-like"/>
    <property type="match status" value="1"/>
</dbReference>
<evidence type="ECO:0000313" key="9">
    <source>
        <dbReference type="EMBL" id="QHQ38328.1"/>
    </source>
</evidence>
<keyword evidence="4" id="KW-0472">Membrane</keyword>
<evidence type="ECO:0000313" key="11">
    <source>
        <dbReference type="Proteomes" id="UP000563601"/>
    </source>
</evidence>
<feature type="signal peptide" evidence="6">
    <location>
        <begin position="1"/>
        <end position="25"/>
    </location>
</feature>
<comment type="subcellular location">
    <subcellularLocation>
        <location evidence="1">Cell outer membrane</location>
        <topology evidence="1">Peripheral membrane protein</topology>
    </subcellularLocation>
</comment>
<feature type="domain" description="Solute-binding protein family 3/N-terminal" evidence="7">
    <location>
        <begin position="118"/>
        <end position="339"/>
    </location>
</feature>
<evidence type="ECO:0000256" key="1">
    <source>
        <dbReference type="ARBA" id="ARBA00004339"/>
    </source>
</evidence>
<evidence type="ECO:0000313" key="10">
    <source>
        <dbReference type="Proteomes" id="UP000464675"/>
    </source>
</evidence>
<keyword evidence="3 6" id="KW-0732">Signal</keyword>
<dbReference type="EMBL" id="JACHHR010000004">
    <property type="protein sequence ID" value="MBB5212883.1"/>
    <property type="molecule type" value="Genomic_DNA"/>
</dbReference>
<keyword evidence="4" id="KW-0998">Cell outer membrane</keyword>
<dbReference type="RefSeq" id="WP_161857663.1">
    <property type="nucleotide sequence ID" value="NZ_CP047491.1"/>
</dbReference>
<name>A0A6P1T6E9_9GAMM</name>
<sequence>MELPSPRRLLLCLTLLLFVTTTACQGDTHSSPAAEQDKANSPEPVKTAPAPASPPEPKRQPDKNSDDVEEQPAMRPAGKKDLRPEAEWMPETSGEYPINAFDNYVEKGDLEDIRKHGKLRILVDISNTDSLHRSATQQDIELNQAKRMAEQLGLEPVVLYAENFDQLIPLLEEGKGDIISNNLVVTKEREQEVSLSIPTANTHFILVSRDDVEPVTAVSDLKGKSLEVTKGTAYEQLVREYAKKHPDLDFTVSEKNYVELLIDVAEGKLDFTVVEEQTFDLVSQFKDNLKKNHIFPEEKQLAWAMRKNAKELTSAVDDFVRSHKLTRTTERSVADLDEIKKRGYIRILTRNHPGTYYMWKGRVMGYEFELAEAFAKQLKLRLEIIVAPTHEDLLTMINKGDADIAAALLSITERRDTHGVDFGRPYMKEKVVVVGRDDDKIDSVQDLAGRKIYVRKSSSQYDVALKLKKEVPEVIIELAPEELNIQQILDRVADKEYDLAIADDVSVKLEHAWRKNIDELIDLHEDDNVYAWMVREGNPELLQAVNKFFDKKSTKKLSKVLYTKYFVSPKRTRAEITKVNRNGAISPYDKIVKKYSDEYDFDWRLVVAQMFQESTFNPKAKSWVGARGLMQVMPDTGKQVGEKNLFDPETSVRAGLKYLEWLHRKFEDKGISPENMMWFTLASYNAGLGHVYDAQDLAEEKGWDRRVWFDNVEKAMLLLSEKKYYEKARYGYARGQEPYDYVRKIQARYRTYVALLEDYKRRNSSETGRILDHFYPEFLRTARLHAAGEVPANS</sequence>
<dbReference type="Pfam" id="PF01464">
    <property type="entry name" value="SLT"/>
    <property type="match status" value="1"/>
</dbReference>
<dbReference type="Gene3D" id="3.40.190.10">
    <property type="entry name" value="Periplasmic binding protein-like II"/>
    <property type="match status" value="4"/>
</dbReference>
<accession>A0A6P1T6E9</accession>
<dbReference type="SUPFAM" id="SSF53850">
    <property type="entry name" value="Periplasmic binding protein-like II"/>
    <property type="match status" value="2"/>
</dbReference>
<reference evidence="8 11" key="2">
    <citation type="submission" date="2020-08" db="EMBL/GenBank/DDBJ databases">
        <title>Genomic Encyclopedia of Type Strains, Phase IV (KMG-IV): sequencing the most valuable type-strain genomes for metagenomic binning, comparative biology and taxonomic classification.</title>
        <authorList>
            <person name="Goeker M."/>
        </authorList>
    </citation>
    <scope>NUCLEOTIDE SEQUENCE [LARGE SCALE GENOMIC DNA]</scope>
    <source>
        <strain evidence="8 11">DSM 11525</strain>
    </source>
</reference>
<feature type="domain" description="Solute-binding protein family 3/N-terminal" evidence="7">
    <location>
        <begin position="344"/>
        <end position="569"/>
    </location>
</feature>
<comment type="similarity">
    <text evidence="2">Belongs to the bacterial solute-binding protein 3 family.</text>
</comment>
<keyword evidence="10" id="KW-1185">Reference proteome</keyword>
<feature type="compositionally biased region" description="Basic and acidic residues" evidence="5">
    <location>
        <begin position="56"/>
        <end position="66"/>
    </location>
</feature>
<dbReference type="AlphaFoldDB" id="A0A6P1T6E9"/>